<dbReference type="AlphaFoldDB" id="A0A8D7ZVR2"/>
<organism evidence="2">
    <name type="scientific">Culex pipiens</name>
    <name type="common">House mosquito</name>
    <dbReference type="NCBI Taxonomy" id="7175"/>
    <lineage>
        <taxon>Eukaryota</taxon>
        <taxon>Metazoa</taxon>
        <taxon>Ecdysozoa</taxon>
        <taxon>Arthropoda</taxon>
        <taxon>Hexapoda</taxon>
        <taxon>Insecta</taxon>
        <taxon>Pterygota</taxon>
        <taxon>Neoptera</taxon>
        <taxon>Endopterygota</taxon>
        <taxon>Diptera</taxon>
        <taxon>Nematocera</taxon>
        <taxon>Culicoidea</taxon>
        <taxon>Culicidae</taxon>
        <taxon>Culicinae</taxon>
        <taxon>Culicini</taxon>
        <taxon>Culex</taxon>
        <taxon>Culex</taxon>
    </lineage>
</organism>
<evidence type="ECO:0000313" key="2">
    <source>
        <dbReference type="EMBL" id="CAG6443676.1"/>
    </source>
</evidence>
<evidence type="ECO:0000256" key="1">
    <source>
        <dbReference type="SAM" id="MobiDB-lite"/>
    </source>
</evidence>
<feature type="compositionally biased region" description="Basic residues" evidence="1">
    <location>
        <begin position="71"/>
        <end position="83"/>
    </location>
</feature>
<accession>A0A8D7ZVR2</accession>
<feature type="compositionally biased region" description="Basic and acidic residues" evidence="1">
    <location>
        <begin position="11"/>
        <end position="20"/>
    </location>
</feature>
<sequence length="123" mass="13533">MTTIPSCRPGRQSDRTRNVDEQNDGAAGRGQKTNDNGFGQPGQLGKPQRQHLVHQRSARNSIGCCGNDSLRRRKPRTTRRSASRRSSIGSVRPSGLVRVQRTFSLRCKTIAKSYSIAAATVKL</sequence>
<proteinExistence type="predicted"/>
<protein>
    <submittedName>
        <fullName evidence="2">(northern house mosquito) hypothetical protein</fullName>
    </submittedName>
</protein>
<dbReference type="EMBL" id="HBUE01000752">
    <property type="protein sequence ID" value="CAG6443676.1"/>
    <property type="molecule type" value="Transcribed_RNA"/>
</dbReference>
<reference evidence="2" key="1">
    <citation type="submission" date="2021-05" db="EMBL/GenBank/DDBJ databases">
        <authorList>
            <person name="Alioto T."/>
            <person name="Alioto T."/>
            <person name="Gomez Garrido J."/>
        </authorList>
    </citation>
    <scope>NUCLEOTIDE SEQUENCE</scope>
</reference>
<name>A0A8D7ZVR2_CULPI</name>
<feature type="compositionally biased region" description="Basic residues" evidence="1">
    <location>
        <begin position="48"/>
        <end position="57"/>
    </location>
</feature>
<feature type="region of interest" description="Disordered" evidence="1">
    <location>
        <begin position="1"/>
        <end position="93"/>
    </location>
</feature>